<keyword evidence="3" id="KW-0611">Plant defense</keyword>
<dbReference type="AlphaFoldDB" id="A0A6N2NKL6"/>
<dbReference type="SUPFAM" id="SSF52151">
    <property type="entry name" value="FabD/lysophospholipase-like"/>
    <property type="match status" value="1"/>
</dbReference>
<dbReference type="InterPro" id="IPR002641">
    <property type="entry name" value="PNPLA_dom"/>
</dbReference>
<evidence type="ECO:0000256" key="6">
    <source>
        <dbReference type="PROSITE-ProRule" id="PRU01161"/>
    </source>
</evidence>
<evidence type="ECO:0000256" key="4">
    <source>
        <dbReference type="ARBA" id="ARBA00022963"/>
    </source>
</evidence>
<evidence type="ECO:0000259" key="8">
    <source>
        <dbReference type="PROSITE" id="PS51635"/>
    </source>
</evidence>
<feature type="active site" description="Proton acceptor" evidence="6">
    <location>
        <position position="304"/>
    </location>
</feature>
<dbReference type="FunFam" id="3.40.1090.10:FF:000005">
    <property type="entry name" value="Patatin"/>
    <property type="match status" value="1"/>
</dbReference>
<feature type="active site" description="Nucleophile" evidence="6">
    <location>
        <position position="155"/>
    </location>
</feature>
<evidence type="ECO:0000256" key="3">
    <source>
        <dbReference type="ARBA" id="ARBA00022821"/>
    </source>
</evidence>
<protein>
    <recommendedName>
        <fullName evidence="7">Patatin</fullName>
        <ecNumber evidence="7">3.1.1.-</ecNumber>
    </recommendedName>
</protein>
<dbReference type="EC" id="3.1.1.-" evidence="7"/>
<evidence type="ECO:0000256" key="7">
    <source>
        <dbReference type="RuleBase" id="RU361262"/>
    </source>
</evidence>
<organism evidence="9">
    <name type="scientific">Salix viminalis</name>
    <name type="common">Common osier</name>
    <name type="synonym">Basket willow</name>
    <dbReference type="NCBI Taxonomy" id="40686"/>
    <lineage>
        <taxon>Eukaryota</taxon>
        <taxon>Viridiplantae</taxon>
        <taxon>Streptophyta</taxon>
        <taxon>Embryophyta</taxon>
        <taxon>Tracheophyta</taxon>
        <taxon>Spermatophyta</taxon>
        <taxon>Magnoliopsida</taxon>
        <taxon>eudicotyledons</taxon>
        <taxon>Gunneridae</taxon>
        <taxon>Pentapetalae</taxon>
        <taxon>rosids</taxon>
        <taxon>fabids</taxon>
        <taxon>Malpighiales</taxon>
        <taxon>Salicaceae</taxon>
        <taxon>Saliceae</taxon>
        <taxon>Salix</taxon>
    </lineage>
</organism>
<gene>
    <name evidence="9" type="ORF">SVIM_LOCUS490291</name>
</gene>
<comment type="domain">
    <text evidence="7">The nitrogen atoms of the two glycine residues in the GGXR motif define the oxyanion hole, and stabilize the oxyanion that forms during the nucleophilic attack by the catalytic serine during substrate cleavage.</text>
</comment>
<dbReference type="CDD" id="cd07214">
    <property type="entry name" value="Pat17_isozyme_like"/>
    <property type="match status" value="1"/>
</dbReference>
<sequence>MFKASADMGDTLTGTLSSVDVATKENLANLMKVGEEILKKPVSTVNLATGVFEPIDKMTNEKALRKLAKLISIEKHRRATKSAHLFTDMVNMQTPRSPLQLLAHGSQITVLSIDGGGIRGIIPGTILAFLESELQKLDGADARLADYFDVISGTSTGGLMTAMLAAPNKQNRPLFSANDINDFYLENCPKIFPQHGSPFASAANLVKTLRGPKYDGKFLHSIVKEKLGDTRLHQTLTNIVIPTFDIKWLQPTIFSSFDLKNNPSTNALLSDICIGTSAAPTYLPAHYFETKDPSGKVRDFNLIDGGVAANNPTLVAISEVSKAINREGMNPMEYGRFLVLSLGTGTAKSEEKYDAEEAAKWGLLGWLTADNSTPLVDVFTQASADMVDFHISTVFQGLNSEENYLRIQDDTLTGTLSSVDVATKENLENLVKVGEELLKKPVSRVNMATGVFEPINKMTNEEALRKLAKLLSREKHLREANSAGGN</sequence>
<name>A0A6N2NKL6_SALVM</name>
<evidence type="ECO:0000256" key="5">
    <source>
        <dbReference type="ARBA" id="ARBA00023098"/>
    </source>
</evidence>
<feature type="short sequence motif" description="GXSXG" evidence="6">
    <location>
        <begin position="153"/>
        <end position="157"/>
    </location>
</feature>
<keyword evidence="5 6" id="KW-0443">Lipid metabolism</keyword>
<dbReference type="EMBL" id="CAADRP010002240">
    <property type="protein sequence ID" value="VFU64075.1"/>
    <property type="molecule type" value="Genomic_DNA"/>
</dbReference>
<feature type="short sequence motif" description="DGA/G" evidence="6">
    <location>
        <begin position="304"/>
        <end position="306"/>
    </location>
</feature>
<evidence type="ECO:0000256" key="2">
    <source>
        <dbReference type="ARBA" id="ARBA00022801"/>
    </source>
</evidence>
<dbReference type="GO" id="GO:0006952">
    <property type="term" value="P:defense response"/>
    <property type="evidence" value="ECO:0007669"/>
    <property type="project" value="UniProtKB-KW"/>
</dbReference>
<keyword evidence="2 6" id="KW-0378">Hydrolase</keyword>
<dbReference type="InterPro" id="IPR016035">
    <property type="entry name" value="Acyl_Trfase/lysoPLipase"/>
</dbReference>
<comment type="similarity">
    <text evidence="1 7">Belongs to the patatin family.</text>
</comment>
<dbReference type="PANTHER" id="PTHR32176">
    <property type="entry name" value="XYLOSE ISOMERASE"/>
    <property type="match status" value="1"/>
</dbReference>
<dbReference type="GO" id="GO:0004620">
    <property type="term" value="F:phospholipase activity"/>
    <property type="evidence" value="ECO:0007669"/>
    <property type="project" value="TreeGrafter"/>
</dbReference>
<dbReference type="GO" id="GO:0047372">
    <property type="term" value="F:monoacylglycerol lipase activity"/>
    <property type="evidence" value="ECO:0007669"/>
    <property type="project" value="TreeGrafter"/>
</dbReference>
<keyword evidence="4 6" id="KW-0442">Lipid degradation</keyword>
<accession>A0A6N2NKL6</accession>
<reference evidence="9" key="1">
    <citation type="submission" date="2019-03" db="EMBL/GenBank/DDBJ databases">
        <authorList>
            <person name="Mank J."/>
            <person name="Almeida P."/>
        </authorList>
    </citation>
    <scope>NUCLEOTIDE SEQUENCE</scope>
    <source>
        <strain evidence="9">78183</strain>
    </source>
</reference>
<evidence type="ECO:0000256" key="1">
    <source>
        <dbReference type="ARBA" id="ARBA00010240"/>
    </source>
</evidence>
<dbReference type="GO" id="GO:0016042">
    <property type="term" value="P:lipid catabolic process"/>
    <property type="evidence" value="ECO:0007669"/>
    <property type="project" value="UniProtKB-UniRule"/>
</dbReference>
<feature type="domain" description="PNPLA" evidence="8">
    <location>
        <begin position="111"/>
        <end position="317"/>
    </location>
</feature>
<dbReference type="PANTHER" id="PTHR32176:SF110">
    <property type="entry name" value="PATATIN"/>
    <property type="match status" value="1"/>
</dbReference>
<feature type="short sequence motif" description="GXGXXG" evidence="6">
    <location>
        <begin position="115"/>
        <end position="120"/>
    </location>
</feature>
<dbReference type="PROSITE" id="PS51635">
    <property type="entry name" value="PNPLA"/>
    <property type="match status" value="1"/>
</dbReference>
<proteinExistence type="inferred from homology"/>
<dbReference type="Pfam" id="PF01734">
    <property type="entry name" value="Patatin"/>
    <property type="match status" value="1"/>
</dbReference>
<evidence type="ECO:0000313" key="9">
    <source>
        <dbReference type="EMBL" id="VFU64075.1"/>
    </source>
</evidence>
<comment type="function">
    <text evidence="7">Lipolytic acyl hydrolase (LAH).</text>
</comment>
<dbReference type="Gene3D" id="3.40.1090.10">
    <property type="entry name" value="Cytosolic phospholipase A2 catalytic domain"/>
    <property type="match status" value="2"/>
</dbReference>